<gene>
    <name evidence="1" type="ORF">SPELUC_LOCUS1306</name>
</gene>
<proteinExistence type="predicted"/>
<protein>
    <submittedName>
        <fullName evidence="1">3574_t:CDS:1</fullName>
    </submittedName>
</protein>
<organism evidence="1 2">
    <name type="scientific">Cetraspora pellucida</name>
    <dbReference type="NCBI Taxonomy" id="1433469"/>
    <lineage>
        <taxon>Eukaryota</taxon>
        <taxon>Fungi</taxon>
        <taxon>Fungi incertae sedis</taxon>
        <taxon>Mucoromycota</taxon>
        <taxon>Glomeromycotina</taxon>
        <taxon>Glomeromycetes</taxon>
        <taxon>Diversisporales</taxon>
        <taxon>Gigasporaceae</taxon>
        <taxon>Cetraspora</taxon>
    </lineage>
</organism>
<accession>A0ACA9KAW1</accession>
<name>A0ACA9KAW1_9GLOM</name>
<sequence length="106" mass="12494">MQVEEYLNIHDKDIVYEVSDEDQIILDLVEMFRERPDEMKHKNFEEADDSIENKIINPNKALKSLENVCTFLLQKEGASECIKLVSMIKKFIIAKKKDLMKQFTID</sequence>
<evidence type="ECO:0000313" key="2">
    <source>
        <dbReference type="Proteomes" id="UP000789366"/>
    </source>
</evidence>
<comment type="caution">
    <text evidence="1">The sequence shown here is derived from an EMBL/GenBank/DDBJ whole genome shotgun (WGS) entry which is preliminary data.</text>
</comment>
<evidence type="ECO:0000313" key="1">
    <source>
        <dbReference type="EMBL" id="CAG8462090.1"/>
    </source>
</evidence>
<dbReference type="EMBL" id="CAJVPW010000672">
    <property type="protein sequence ID" value="CAG8462090.1"/>
    <property type="molecule type" value="Genomic_DNA"/>
</dbReference>
<reference evidence="1" key="1">
    <citation type="submission" date="2021-06" db="EMBL/GenBank/DDBJ databases">
        <authorList>
            <person name="Kallberg Y."/>
            <person name="Tangrot J."/>
            <person name="Rosling A."/>
        </authorList>
    </citation>
    <scope>NUCLEOTIDE SEQUENCE</scope>
    <source>
        <strain evidence="1">28 12/20/2015</strain>
    </source>
</reference>
<keyword evidence="2" id="KW-1185">Reference proteome</keyword>
<dbReference type="Proteomes" id="UP000789366">
    <property type="component" value="Unassembled WGS sequence"/>
</dbReference>